<protein>
    <submittedName>
        <fullName evidence="1">Uncharacterized protein</fullName>
    </submittedName>
</protein>
<dbReference type="AlphaFoldDB" id="A0A5B7G9A3"/>
<name>A0A5B7G9A3_PORTR</name>
<reference evidence="1 2" key="1">
    <citation type="submission" date="2019-05" db="EMBL/GenBank/DDBJ databases">
        <title>Another draft genome of Portunus trituberculatus and its Hox gene families provides insights of decapod evolution.</title>
        <authorList>
            <person name="Jeong J.-H."/>
            <person name="Song I."/>
            <person name="Kim S."/>
            <person name="Choi T."/>
            <person name="Kim D."/>
            <person name="Ryu S."/>
            <person name="Kim W."/>
        </authorList>
    </citation>
    <scope>NUCLEOTIDE SEQUENCE [LARGE SCALE GENOMIC DNA]</scope>
    <source>
        <tissue evidence="1">Muscle</tissue>
    </source>
</reference>
<organism evidence="1 2">
    <name type="scientific">Portunus trituberculatus</name>
    <name type="common">Swimming crab</name>
    <name type="synonym">Neptunus trituberculatus</name>
    <dbReference type="NCBI Taxonomy" id="210409"/>
    <lineage>
        <taxon>Eukaryota</taxon>
        <taxon>Metazoa</taxon>
        <taxon>Ecdysozoa</taxon>
        <taxon>Arthropoda</taxon>
        <taxon>Crustacea</taxon>
        <taxon>Multicrustacea</taxon>
        <taxon>Malacostraca</taxon>
        <taxon>Eumalacostraca</taxon>
        <taxon>Eucarida</taxon>
        <taxon>Decapoda</taxon>
        <taxon>Pleocyemata</taxon>
        <taxon>Brachyura</taxon>
        <taxon>Eubrachyura</taxon>
        <taxon>Portunoidea</taxon>
        <taxon>Portunidae</taxon>
        <taxon>Portuninae</taxon>
        <taxon>Portunus</taxon>
    </lineage>
</organism>
<sequence length="70" mass="7800">MEHQGKKFCQGLEYLRVGDFLSPRSFLGQLAETTTTGIESLTCPVELAHLSGILEIRHLLTSISIEIRLT</sequence>
<proteinExistence type="predicted"/>
<evidence type="ECO:0000313" key="2">
    <source>
        <dbReference type="Proteomes" id="UP000324222"/>
    </source>
</evidence>
<evidence type="ECO:0000313" key="1">
    <source>
        <dbReference type="EMBL" id="MPC55442.1"/>
    </source>
</evidence>
<accession>A0A5B7G9A3</accession>
<keyword evidence="2" id="KW-1185">Reference proteome</keyword>
<dbReference type="EMBL" id="VSRR010013177">
    <property type="protein sequence ID" value="MPC55442.1"/>
    <property type="molecule type" value="Genomic_DNA"/>
</dbReference>
<comment type="caution">
    <text evidence="1">The sequence shown here is derived from an EMBL/GenBank/DDBJ whole genome shotgun (WGS) entry which is preliminary data.</text>
</comment>
<dbReference type="Proteomes" id="UP000324222">
    <property type="component" value="Unassembled WGS sequence"/>
</dbReference>
<gene>
    <name evidence="1" type="ORF">E2C01_049377</name>
</gene>